<evidence type="ECO:0000313" key="3">
    <source>
        <dbReference type="Proteomes" id="UP000472271"/>
    </source>
</evidence>
<dbReference type="AlphaFoldDB" id="A0A673AH09"/>
<feature type="region of interest" description="Disordered" evidence="1">
    <location>
        <begin position="92"/>
        <end position="171"/>
    </location>
</feature>
<reference evidence="2" key="2">
    <citation type="submission" date="2025-08" db="UniProtKB">
        <authorList>
            <consortium name="Ensembl"/>
        </authorList>
    </citation>
    <scope>IDENTIFICATION</scope>
</reference>
<feature type="compositionally biased region" description="Basic and acidic residues" evidence="1">
    <location>
        <begin position="161"/>
        <end position="171"/>
    </location>
</feature>
<dbReference type="Ensembl" id="ENSSORT00005028426.1">
    <property type="protein sequence ID" value="ENSSORP00005027632.1"/>
    <property type="gene ID" value="ENSSORG00005013198.1"/>
</dbReference>
<feature type="compositionally biased region" description="Polar residues" evidence="1">
    <location>
        <begin position="148"/>
        <end position="160"/>
    </location>
</feature>
<feature type="region of interest" description="Disordered" evidence="1">
    <location>
        <begin position="52"/>
        <end position="78"/>
    </location>
</feature>
<dbReference type="InParanoid" id="A0A673AH09"/>
<dbReference type="Pfam" id="PF13384">
    <property type="entry name" value="HTH_23"/>
    <property type="match status" value="1"/>
</dbReference>
<evidence type="ECO:0000256" key="1">
    <source>
        <dbReference type="SAM" id="MobiDB-lite"/>
    </source>
</evidence>
<protein>
    <submittedName>
        <fullName evidence="2">Uncharacterized protein</fullName>
    </submittedName>
</protein>
<reference evidence="2" key="1">
    <citation type="submission" date="2019-06" db="EMBL/GenBank/DDBJ databases">
        <authorList>
            <consortium name="Wellcome Sanger Institute Data Sharing"/>
        </authorList>
    </citation>
    <scope>NUCLEOTIDE SEQUENCE [LARGE SCALE GENOMIC DNA]</scope>
</reference>
<evidence type="ECO:0000313" key="2">
    <source>
        <dbReference type="Ensembl" id="ENSSORP00005027632.1"/>
    </source>
</evidence>
<accession>A0A673AH09</accession>
<feature type="compositionally biased region" description="Polar residues" evidence="1">
    <location>
        <begin position="92"/>
        <end position="140"/>
    </location>
</feature>
<keyword evidence="3" id="KW-1185">Reference proteome</keyword>
<reference evidence="2" key="3">
    <citation type="submission" date="2025-09" db="UniProtKB">
        <authorList>
            <consortium name="Ensembl"/>
        </authorList>
    </citation>
    <scope>IDENTIFICATION</scope>
</reference>
<sequence length="171" mass="18565">MSELTDFERGQIVGAHAVGLSVKEIAQLCDVSSQTVLEVLNMYNIPVNNASAEKTSEQRAKKKRKRQKIADANGGANSQAMLLKLRRSVTETVASENTASETPVSENTEIPVTETQFTLTAVSENPDSEVNTQKLDSNQEAVGEKPVSETSNPETPGTETDMTKPEENLRT</sequence>
<name>A0A673AH09_9TELE</name>
<organism evidence="2 3">
    <name type="scientific">Sphaeramia orbicularis</name>
    <name type="common">orbiculate cardinalfish</name>
    <dbReference type="NCBI Taxonomy" id="375764"/>
    <lineage>
        <taxon>Eukaryota</taxon>
        <taxon>Metazoa</taxon>
        <taxon>Chordata</taxon>
        <taxon>Craniata</taxon>
        <taxon>Vertebrata</taxon>
        <taxon>Euteleostomi</taxon>
        <taxon>Actinopterygii</taxon>
        <taxon>Neopterygii</taxon>
        <taxon>Teleostei</taxon>
        <taxon>Neoteleostei</taxon>
        <taxon>Acanthomorphata</taxon>
        <taxon>Gobiaria</taxon>
        <taxon>Kurtiformes</taxon>
        <taxon>Apogonoidei</taxon>
        <taxon>Apogonidae</taxon>
        <taxon>Apogoninae</taxon>
        <taxon>Sphaeramia</taxon>
    </lineage>
</organism>
<dbReference type="Proteomes" id="UP000472271">
    <property type="component" value="Chromosome 7"/>
</dbReference>
<proteinExistence type="predicted"/>